<feature type="compositionally biased region" description="Low complexity" evidence="1">
    <location>
        <begin position="252"/>
        <end position="264"/>
    </location>
</feature>
<reference evidence="2 3" key="1">
    <citation type="submission" date="2018-02" db="EMBL/GenBank/DDBJ databases">
        <title>The genomes of Aspergillus section Nigri reveals drivers in fungal speciation.</title>
        <authorList>
            <consortium name="DOE Joint Genome Institute"/>
            <person name="Vesth T.C."/>
            <person name="Nybo J."/>
            <person name="Theobald S."/>
            <person name="Brandl J."/>
            <person name="Frisvad J.C."/>
            <person name="Nielsen K.F."/>
            <person name="Lyhne E.K."/>
            <person name="Kogle M.E."/>
            <person name="Kuo A."/>
            <person name="Riley R."/>
            <person name="Clum A."/>
            <person name="Nolan M."/>
            <person name="Lipzen A."/>
            <person name="Salamov A."/>
            <person name="Henrissat B."/>
            <person name="Wiebenga A."/>
            <person name="De vries R.P."/>
            <person name="Grigoriev I.V."/>
            <person name="Mortensen U.H."/>
            <person name="Andersen M.R."/>
            <person name="Baker S.E."/>
        </authorList>
    </citation>
    <scope>NUCLEOTIDE SEQUENCE [LARGE SCALE GENOMIC DNA]</scope>
    <source>
        <strain evidence="2 3">CBS 114.51</strain>
    </source>
</reference>
<organism evidence="2 3">
    <name type="scientific">Aspergillus japonicus CBS 114.51</name>
    <dbReference type="NCBI Taxonomy" id="1448312"/>
    <lineage>
        <taxon>Eukaryota</taxon>
        <taxon>Fungi</taxon>
        <taxon>Dikarya</taxon>
        <taxon>Ascomycota</taxon>
        <taxon>Pezizomycotina</taxon>
        <taxon>Eurotiomycetes</taxon>
        <taxon>Eurotiomycetidae</taxon>
        <taxon>Eurotiales</taxon>
        <taxon>Aspergillaceae</taxon>
        <taxon>Aspergillus</taxon>
        <taxon>Aspergillus subgen. Circumdati</taxon>
    </lineage>
</organism>
<dbReference type="OrthoDB" id="5350410at2759"/>
<evidence type="ECO:0000256" key="1">
    <source>
        <dbReference type="SAM" id="MobiDB-lite"/>
    </source>
</evidence>
<name>A0A8T8WK86_ASPJA</name>
<feature type="region of interest" description="Disordered" evidence="1">
    <location>
        <begin position="1"/>
        <end position="25"/>
    </location>
</feature>
<dbReference type="EMBL" id="KZ824877">
    <property type="protein sequence ID" value="RAH76278.1"/>
    <property type="molecule type" value="Genomic_DNA"/>
</dbReference>
<feature type="compositionally biased region" description="Acidic residues" evidence="1">
    <location>
        <begin position="143"/>
        <end position="154"/>
    </location>
</feature>
<feature type="compositionally biased region" description="Low complexity" evidence="1">
    <location>
        <begin position="119"/>
        <end position="142"/>
    </location>
</feature>
<keyword evidence="3" id="KW-1185">Reference proteome</keyword>
<dbReference type="RefSeq" id="XP_025522172.1">
    <property type="nucleotide sequence ID" value="XM_025666833.1"/>
</dbReference>
<sequence length="405" mass="42332">ESAAPEVTTEKSQEEPKEAPVVEETPIEETLSEVAAVVVADEPKEAPVVEETPIEKTINEVEPTPAAAVEEPIAVPVHESVEESVPEVAEKEVEAPAAEDFIPAVVKKDVARVTESVEEPVAAEPTPETVAPASAPEPTPVEAAEEPQVQEEEQISERVSFAEIEGKEVQAPINGVINTQTAAQEEVTDAASAVKDDTPAEPASLQSEEVSREIVPEDSVASEPVAEAATEQESPKDSLLTPEIIAAGAAAAVAAGTAAAVGAASVSHKEPEAASPAETKSQEPQPENKDKAVNVVPGTWPTEGKSSLATSKQLGTDPDAAHAGDDAAKSTREPTAESSSNAADKAVATKGDENPRSQSQNRSVTAVSLNHKKHDSWLKTILRAVFTNFFGAIFSPFRRRGGNNQ</sequence>
<dbReference type="AlphaFoldDB" id="A0A8T8WK86"/>
<dbReference type="GeneID" id="37170525"/>
<evidence type="ECO:0000313" key="2">
    <source>
        <dbReference type="EMBL" id="RAH76278.1"/>
    </source>
</evidence>
<protein>
    <submittedName>
        <fullName evidence="2">Uncharacterized protein</fullName>
    </submittedName>
</protein>
<evidence type="ECO:0000313" key="3">
    <source>
        <dbReference type="Proteomes" id="UP000249497"/>
    </source>
</evidence>
<feature type="compositionally biased region" description="Basic and acidic residues" evidence="1">
    <location>
        <begin position="8"/>
        <end position="20"/>
    </location>
</feature>
<proteinExistence type="predicted"/>
<feature type="non-terminal residue" evidence="2">
    <location>
        <position position="1"/>
    </location>
</feature>
<feature type="compositionally biased region" description="Basic and acidic residues" evidence="1">
    <location>
        <begin position="319"/>
        <end position="335"/>
    </location>
</feature>
<gene>
    <name evidence="2" type="ORF">BO86DRAFT_21024</name>
</gene>
<feature type="compositionally biased region" description="Polar residues" evidence="1">
    <location>
        <begin position="304"/>
        <end position="314"/>
    </location>
</feature>
<accession>A0A8T8WK86</accession>
<dbReference type="Proteomes" id="UP000249497">
    <property type="component" value="Unassembled WGS sequence"/>
</dbReference>
<feature type="region of interest" description="Disordered" evidence="1">
    <location>
        <begin position="252"/>
        <end position="367"/>
    </location>
</feature>
<feature type="compositionally biased region" description="Polar residues" evidence="1">
    <location>
        <begin position="356"/>
        <end position="367"/>
    </location>
</feature>
<feature type="region of interest" description="Disordered" evidence="1">
    <location>
        <begin position="117"/>
        <end position="240"/>
    </location>
</feature>